<keyword evidence="2" id="KW-0472">Membrane</keyword>
<evidence type="ECO:0000313" key="3">
    <source>
        <dbReference type="EMBL" id="SDW86212.1"/>
    </source>
</evidence>
<feature type="transmembrane region" description="Helical" evidence="2">
    <location>
        <begin position="28"/>
        <end position="54"/>
    </location>
</feature>
<dbReference type="Proteomes" id="UP000182944">
    <property type="component" value="Unassembled WGS sequence"/>
</dbReference>
<organism evidence="3 4">
    <name type="scientific">Paracoccus sanguinis</name>
    <dbReference type="NCBI Taxonomy" id="1545044"/>
    <lineage>
        <taxon>Bacteria</taxon>
        <taxon>Pseudomonadati</taxon>
        <taxon>Pseudomonadota</taxon>
        <taxon>Alphaproteobacteria</taxon>
        <taxon>Rhodobacterales</taxon>
        <taxon>Paracoccaceae</taxon>
        <taxon>Paracoccus</taxon>
    </lineage>
</organism>
<feature type="region of interest" description="Disordered" evidence="1">
    <location>
        <begin position="1"/>
        <end position="20"/>
    </location>
</feature>
<dbReference type="RefSeq" id="WP_036733787.1">
    <property type="nucleotide sequence ID" value="NZ_FNNA01000002.1"/>
</dbReference>
<name>A0A1H2X038_9RHOB</name>
<feature type="compositionally biased region" description="Pro residues" evidence="1">
    <location>
        <begin position="7"/>
        <end position="19"/>
    </location>
</feature>
<dbReference type="AlphaFoldDB" id="A0A1H2X038"/>
<keyword evidence="4" id="KW-1185">Reference proteome</keyword>
<evidence type="ECO:0000256" key="2">
    <source>
        <dbReference type="SAM" id="Phobius"/>
    </source>
</evidence>
<keyword evidence="2" id="KW-1133">Transmembrane helix</keyword>
<gene>
    <name evidence="3" type="ORF">SAMN05444276_102331</name>
</gene>
<accession>A0A1H2X038</accession>
<evidence type="ECO:0000256" key="1">
    <source>
        <dbReference type="SAM" id="MobiDB-lite"/>
    </source>
</evidence>
<keyword evidence="2" id="KW-0812">Transmembrane</keyword>
<dbReference type="InterPro" id="IPR007462">
    <property type="entry name" value="COV1-like"/>
</dbReference>
<evidence type="ECO:0000313" key="4">
    <source>
        <dbReference type="Proteomes" id="UP000182944"/>
    </source>
</evidence>
<feature type="transmembrane region" description="Helical" evidence="2">
    <location>
        <begin position="74"/>
        <end position="95"/>
    </location>
</feature>
<dbReference type="OrthoDB" id="9780267at2"/>
<dbReference type="PANTHER" id="PTHR31876:SF26">
    <property type="entry name" value="PROTEIN LIKE COV 2"/>
    <property type="match status" value="1"/>
</dbReference>
<proteinExistence type="predicted"/>
<dbReference type="PANTHER" id="PTHR31876">
    <property type="entry name" value="COV-LIKE PROTEIN 1"/>
    <property type="match status" value="1"/>
</dbReference>
<dbReference type="STRING" id="1545044.SAMN05444276_102331"/>
<protein>
    <submittedName>
        <fullName evidence="3">Uncharacterized membrane protein</fullName>
    </submittedName>
</protein>
<reference evidence="4" key="1">
    <citation type="submission" date="2016-10" db="EMBL/GenBank/DDBJ databases">
        <authorList>
            <person name="Varghese N."/>
            <person name="Submissions S."/>
        </authorList>
    </citation>
    <scope>NUCLEOTIDE SEQUENCE [LARGE SCALE GENOMIC DNA]</scope>
    <source>
        <strain evidence="4">DSM 29303</strain>
    </source>
</reference>
<dbReference type="Pfam" id="PF04367">
    <property type="entry name" value="DUF502"/>
    <property type="match status" value="1"/>
</dbReference>
<sequence>MRHPDDLPPLSPTPQPVRRPGPFASLRGSFLAGLAVMLPIALTIWLFWSLTGWIDGWVMPVIPARWHPDRWLGINPRGVGVIIFLIFTVIVGWVAKGYIGRRLLRAGERLLDRVPIVRSVYGGLKQISETLLSQGDSKFDRACLIEYPRKGLWGVGFVAGPAKGELDGLAPPGSRMMAVFLPTTPNPTSGFLLYVPETDVIYLEMSVEDAAKLIISGGLVYPPPRPALAAPSLAAQP</sequence>
<dbReference type="EMBL" id="FNNA01000002">
    <property type="protein sequence ID" value="SDW86212.1"/>
    <property type="molecule type" value="Genomic_DNA"/>
</dbReference>